<dbReference type="Proteomes" id="UP000030690">
    <property type="component" value="Unassembled WGS sequence"/>
</dbReference>
<dbReference type="PANTHER" id="PTHR14738:SF29">
    <property type="entry name" value="ZINC FINGER CCCH DOMAIN-CONTAINING PROTEIN 14"/>
    <property type="match status" value="1"/>
</dbReference>
<evidence type="ECO:0000313" key="9">
    <source>
        <dbReference type="EMBL" id="ETW19565.1"/>
    </source>
</evidence>
<dbReference type="GO" id="GO:0008143">
    <property type="term" value="F:poly(A) binding"/>
    <property type="evidence" value="ECO:0007669"/>
    <property type="project" value="InterPro"/>
</dbReference>
<feature type="compositionally biased region" description="Basic and acidic residues" evidence="8">
    <location>
        <begin position="171"/>
        <end position="194"/>
    </location>
</feature>
<reference evidence="9 10" key="2">
    <citation type="submission" date="2013-02" db="EMBL/GenBank/DDBJ databases">
        <title>The Genome Sequence of Plasmodium falciparum Vietnam Oak-Knoll (FVO).</title>
        <authorList>
            <consortium name="The Broad Institute Genome Sequencing Platform"/>
            <consortium name="The Broad Institute Genome Sequencing Center for Infectious Disease"/>
            <person name="Neafsey D."/>
            <person name="Cheeseman I."/>
            <person name="Volkman S."/>
            <person name="Adams J."/>
            <person name="Walker B."/>
            <person name="Young S.K."/>
            <person name="Zeng Q."/>
            <person name="Gargeya S."/>
            <person name="Fitzgerald M."/>
            <person name="Haas B."/>
            <person name="Abouelleil A."/>
            <person name="Alvarado L."/>
            <person name="Arachchi H.M."/>
            <person name="Berlin A.M."/>
            <person name="Chapman S.B."/>
            <person name="Dewar J."/>
            <person name="Goldberg J."/>
            <person name="Griggs A."/>
            <person name="Gujja S."/>
            <person name="Hansen M."/>
            <person name="Howarth C."/>
            <person name="Imamovic A."/>
            <person name="Larimer J."/>
            <person name="McCowan C."/>
            <person name="Murphy C."/>
            <person name="Neiman D."/>
            <person name="Pearson M."/>
            <person name="Priest M."/>
            <person name="Roberts A."/>
            <person name="Saif S."/>
            <person name="Shea T."/>
            <person name="Sisk P."/>
            <person name="Sykes S."/>
            <person name="Wortman J."/>
            <person name="Nusbaum C."/>
            <person name="Birren B."/>
        </authorList>
    </citation>
    <scope>NUCLEOTIDE SEQUENCE [LARGE SCALE GENOMIC DNA]</scope>
    <source>
        <strain evidence="10">Vietnam Oak-Knoll (FVO)</strain>
    </source>
</reference>
<feature type="compositionally biased region" description="Low complexity" evidence="8">
    <location>
        <begin position="158"/>
        <end position="167"/>
    </location>
</feature>
<evidence type="ECO:0008006" key="11">
    <source>
        <dbReference type="Google" id="ProtNLM"/>
    </source>
</evidence>
<evidence type="ECO:0000256" key="3">
    <source>
        <dbReference type="ARBA" id="ARBA00022723"/>
    </source>
</evidence>
<feature type="compositionally biased region" description="Basic residues" evidence="8">
    <location>
        <begin position="147"/>
        <end position="157"/>
    </location>
</feature>
<keyword evidence="5" id="KW-0863">Zinc-finger</keyword>
<evidence type="ECO:0000256" key="4">
    <source>
        <dbReference type="ARBA" id="ARBA00022737"/>
    </source>
</evidence>
<evidence type="ECO:0000256" key="6">
    <source>
        <dbReference type="ARBA" id="ARBA00022833"/>
    </source>
</evidence>
<dbReference type="GO" id="GO:0005737">
    <property type="term" value="C:cytoplasm"/>
    <property type="evidence" value="ECO:0007669"/>
    <property type="project" value="TreeGrafter"/>
</dbReference>
<keyword evidence="3" id="KW-0479">Metal-binding</keyword>
<evidence type="ECO:0000256" key="2">
    <source>
        <dbReference type="ARBA" id="ARBA00008423"/>
    </source>
</evidence>
<evidence type="ECO:0000256" key="8">
    <source>
        <dbReference type="SAM" id="MobiDB-lite"/>
    </source>
</evidence>
<evidence type="ECO:0000313" key="10">
    <source>
        <dbReference type="Proteomes" id="UP000030690"/>
    </source>
</evidence>
<dbReference type="GO" id="GO:0043488">
    <property type="term" value="P:regulation of mRNA stability"/>
    <property type="evidence" value="ECO:0007669"/>
    <property type="project" value="InterPro"/>
</dbReference>
<reference evidence="9 10" key="1">
    <citation type="submission" date="2013-02" db="EMBL/GenBank/DDBJ databases">
        <title>The Genome Annotation of Plasmodium falciparum Vietnam Oak-Knoll (FVO).</title>
        <authorList>
            <consortium name="The Broad Institute Genome Sequencing Platform"/>
            <consortium name="The Broad Institute Genome Sequencing Center for Infectious Disease"/>
            <person name="Neafsey D."/>
            <person name="Hoffman S."/>
            <person name="Volkman S."/>
            <person name="Rosenthal P."/>
            <person name="Walker B."/>
            <person name="Young S.K."/>
            <person name="Zeng Q."/>
            <person name="Gargeya S."/>
            <person name="Fitzgerald M."/>
            <person name="Haas B."/>
            <person name="Abouelleil A."/>
            <person name="Allen A.W."/>
            <person name="Alvarado L."/>
            <person name="Arachchi H.M."/>
            <person name="Berlin A.M."/>
            <person name="Chapman S.B."/>
            <person name="Gainer-Dewar J."/>
            <person name="Goldberg J."/>
            <person name="Griggs A."/>
            <person name="Gujja S."/>
            <person name="Hansen M."/>
            <person name="Howarth C."/>
            <person name="Imamovic A."/>
            <person name="Ireland A."/>
            <person name="Larimer J."/>
            <person name="McCowan C."/>
            <person name="Murphy C."/>
            <person name="Pearson M."/>
            <person name="Poon T.W."/>
            <person name="Priest M."/>
            <person name="Roberts A."/>
            <person name="Saif S."/>
            <person name="Shea T."/>
            <person name="Sisk P."/>
            <person name="Sykes S."/>
            <person name="Wortman J."/>
            <person name="Nusbaum C."/>
            <person name="Birren B."/>
        </authorList>
    </citation>
    <scope>NUCLEOTIDE SEQUENCE [LARGE SCALE GENOMIC DNA]</scope>
    <source>
        <strain evidence="10">Vietnam Oak-Knoll (FVO)</strain>
    </source>
</reference>
<keyword evidence="7" id="KW-0539">Nucleus</keyword>
<evidence type="ECO:0000256" key="7">
    <source>
        <dbReference type="ARBA" id="ARBA00023242"/>
    </source>
</evidence>
<gene>
    <name evidence="9" type="ORF">PFFVO_01490</name>
</gene>
<keyword evidence="4" id="KW-0677">Repeat</keyword>
<comment type="subcellular location">
    <subcellularLocation>
        <location evidence="1">Nucleus</location>
    </subcellularLocation>
</comment>
<dbReference type="EMBL" id="KI925062">
    <property type="protein sequence ID" value="ETW19565.1"/>
    <property type="molecule type" value="Genomic_DNA"/>
</dbReference>
<protein>
    <recommendedName>
        <fullName evidence="11">PWI domain-containing protein</fullName>
    </recommendedName>
</protein>
<dbReference type="GO" id="GO:0008270">
    <property type="term" value="F:zinc ion binding"/>
    <property type="evidence" value="ECO:0007669"/>
    <property type="project" value="UniProtKB-KW"/>
</dbReference>
<dbReference type="Gene3D" id="1.20.1390.10">
    <property type="entry name" value="PWI domain"/>
    <property type="match status" value="1"/>
</dbReference>
<evidence type="ECO:0000256" key="5">
    <source>
        <dbReference type="ARBA" id="ARBA00022771"/>
    </source>
</evidence>
<dbReference type="InterPro" id="IPR040366">
    <property type="entry name" value="Nab2/ZC3H14"/>
</dbReference>
<proteinExistence type="inferred from homology"/>
<dbReference type="OrthoDB" id="5589010at2759"/>
<feature type="region of interest" description="Disordered" evidence="8">
    <location>
        <begin position="259"/>
        <end position="282"/>
    </location>
</feature>
<comment type="similarity">
    <text evidence="2">Belongs to the ZC3H14 family.</text>
</comment>
<keyword evidence="6" id="KW-0862">Zinc</keyword>
<name>A0A024VBJ1_PLAFA</name>
<dbReference type="PANTHER" id="PTHR14738">
    <property type="entry name" value="ZINC FINGER CCCH DOMAIN-CONTAINING PROTEIN 14"/>
    <property type="match status" value="1"/>
</dbReference>
<dbReference type="GO" id="GO:0005634">
    <property type="term" value="C:nucleus"/>
    <property type="evidence" value="ECO:0007669"/>
    <property type="project" value="UniProtKB-SubCell"/>
</dbReference>
<sequence>MLTKSKEEQKAYQTIITEKLRELLGEYEVDILTEYVWHMAGNAKSSNEFMCNELKDFLGDHTTVFVDWLMRLMGDIRKQKKSDTSLKNDKSNKSSSVREKQHDEYSKSNRSREEDDFDKRNLSDTRRRSRSLASSKYSNEDMYFSKNRNKRRQKRGLSMRSVSSSSSTRKIHYDKNKSRNKRSDRGKDSDMFRLRDKYRRLGKSHSQSFSPSRVIYVENGQRKEKKNETHHDNVLNNLPEIGTNGYFLNKKLINTADKNITTNNNNNNNSNNNNSNNDCVNNEETNFKDTVAQISYSMPKTPPEMKKEKNNNEYNENEYLQNLLDTEKGESQHIILNEQNKNDNLLQTISQNQQDNNYQGKIINQSIDQANNIFNNNQNQSGSNNCFQLNIDPDKINQDI</sequence>
<accession>A0A024VBJ1</accession>
<feature type="compositionally biased region" description="Basic and acidic residues" evidence="8">
    <location>
        <begin position="80"/>
        <end position="126"/>
    </location>
</feature>
<organism evidence="9 10">
    <name type="scientific">Plasmodium falciparum Vietnam Oak-Knoll</name>
    <name type="common">FVO</name>
    <dbReference type="NCBI Taxonomy" id="1036723"/>
    <lineage>
        <taxon>Eukaryota</taxon>
        <taxon>Sar</taxon>
        <taxon>Alveolata</taxon>
        <taxon>Apicomplexa</taxon>
        <taxon>Aconoidasida</taxon>
        <taxon>Haemosporida</taxon>
        <taxon>Plasmodiidae</taxon>
        <taxon>Plasmodium</taxon>
        <taxon>Plasmodium (Laverania)</taxon>
    </lineage>
</organism>
<dbReference type="AlphaFoldDB" id="A0A024VBJ1"/>
<evidence type="ECO:0000256" key="1">
    <source>
        <dbReference type="ARBA" id="ARBA00004123"/>
    </source>
</evidence>
<feature type="region of interest" description="Disordered" evidence="8">
    <location>
        <begin position="80"/>
        <end position="194"/>
    </location>
</feature>